<dbReference type="InterPro" id="IPR012859">
    <property type="entry name" value="Pilin_N_archaeal"/>
</dbReference>
<dbReference type="AlphaFoldDB" id="A0A0W8EB20"/>
<dbReference type="EMBL" id="LNQE01001787">
    <property type="protein sequence ID" value="KUG05661.1"/>
    <property type="molecule type" value="Genomic_DNA"/>
</dbReference>
<accession>A0A0W8EB20</accession>
<dbReference type="InterPro" id="IPR013373">
    <property type="entry name" value="Flagellin/pilin_N_arc"/>
</dbReference>
<keyword evidence="1" id="KW-0472">Membrane</keyword>
<keyword evidence="1" id="KW-0812">Transmembrane</keyword>
<gene>
    <name evidence="3" type="ORF">ASZ90_016914</name>
</gene>
<reference evidence="3" key="1">
    <citation type="journal article" date="2015" name="Proc. Natl. Acad. Sci. U.S.A.">
        <title>Networks of energetic and metabolic interactions define dynamics in microbial communities.</title>
        <authorList>
            <person name="Embree M."/>
            <person name="Liu J.K."/>
            <person name="Al-Bassam M.M."/>
            <person name="Zengler K."/>
        </authorList>
    </citation>
    <scope>NUCLEOTIDE SEQUENCE</scope>
</reference>
<evidence type="ECO:0000313" key="3">
    <source>
        <dbReference type="EMBL" id="KUG05661.1"/>
    </source>
</evidence>
<protein>
    <recommendedName>
        <fullName evidence="2">Archaeal Type IV pilin N-terminal domain-containing protein</fullName>
    </recommendedName>
</protein>
<evidence type="ECO:0000259" key="2">
    <source>
        <dbReference type="Pfam" id="PF07790"/>
    </source>
</evidence>
<feature type="domain" description="Archaeal Type IV pilin N-terminal" evidence="2">
    <location>
        <begin position="9"/>
        <end position="78"/>
    </location>
</feature>
<proteinExistence type="predicted"/>
<dbReference type="PANTHER" id="PTHR38138:SF1">
    <property type="entry name" value="ARCHAEAL TYPE IV PILIN N-TERMINAL DOMAIN-CONTAINING PROTEIN"/>
    <property type="match status" value="1"/>
</dbReference>
<keyword evidence="1" id="KW-1133">Transmembrane helix</keyword>
<dbReference type="NCBIfam" id="TIGR02537">
    <property type="entry name" value="arch_flag_Nterm"/>
    <property type="match status" value="1"/>
</dbReference>
<comment type="caution">
    <text evidence="3">The sequence shown here is derived from an EMBL/GenBank/DDBJ whole genome shotgun (WGS) entry which is preliminary data.</text>
</comment>
<name>A0A0W8EB20_9ZZZZ</name>
<sequence>MKMFRTDEEAVSPVIGVILMVAIVVILAAVIAAFVFGMAGSTGTAKNVGMTVTMQAGQEGVDILWQGGTDINSLQSITATAGNNPATGTYTSFGVGQITSVNFGESIIGERILIVGTFSDGSEQVLFDRRY</sequence>
<evidence type="ECO:0000256" key="1">
    <source>
        <dbReference type="SAM" id="Phobius"/>
    </source>
</evidence>
<dbReference type="Pfam" id="PF07790">
    <property type="entry name" value="Pilin_N"/>
    <property type="match status" value="1"/>
</dbReference>
<organism evidence="3">
    <name type="scientific">hydrocarbon metagenome</name>
    <dbReference type="NCBI Taxonomy" id="938273"/>
    <lineage>
        <taxon>unclassified sequences</taxon>
        <taxon>metagenomes</taxon>
        <taxon>ecological metagenomes</taxon>
    </lineage>
</organism>
<dbReference type="PANTHER" id="PTHR38138">
    <property type="entry name" value="VNG6441H"/>
    <property type="match status" value="1"/>
</dbReference>
<feature type="transmembrane region" description="Helical" evidence="1">
    <location>
        <begin position="12"/>
        <end position="36"/>
    </location>
</feature>